<dbReference type="Gene3D" id="2.40.128.320">
    <property type="entry name" value="Protein HRI1, N-terminal domain"/>
    <property type="match status" value="1"/>
</dbReference>
<sequence>MSGASISFRKSIRWLPDDASEPTQTVVLTGLESGAFLDVRFDKASGELDWAFAGYRSAAGPNLTKFTHHIDSRTLAPLEVVDVGTDTPLPDGTTCEAGEMVHPATGTMTPYEEVWRDEAGAAALIVRNGSAEAASVWRARVGNWQLALGRRAAGGFWAWQATRSGPGEAWTRVHSTELGTRQELGYLPEDGCGFEWPVGSLVEWAGERWEVLVHFGS</sequence>
<protein>
    <recommendedName>
        <fullName evidence="3">Protein HRI1</fullName>
    </recommendedName>
</protein>
<dbReference type="EMBL" id="JARJCN010000091">
    <property type="protein sequence ID" value="KAJ7075636.1"/>
    <property type="molecule type" value="Genomic_DNA"/>
</dbReference>
<comment type="caution">
    <text evidence="1">The sequence shown here is derived from an EMBL/GenBank/DDBJ whole genome shotgun (WGS) entry which is preliminary data.</text>
</comment>
<name>A0AAD6TQR1_9AGAR</name>
<gene>
    <name evidence="1" type="ORF">B0H15DRAFT_791555</name>
</gene>
<dbReference type="InterPro" id="IPR031818">
    <property type="entry name" value="Hri1"/>
</dbReference>
<dbReference type="AlphaFoldDB" id="A0AAD6TQR1"/>
<organism evidence="1 2">
    <name type="scientific">Mycena belliarum</name>
    <dbReference type="NCBI Taxonomy" id="1033014"/>
    <lineage>
        <taxon>Eukaryota</taxon>
        <taxon>Fungi</taxon>
        <taxon>Dikarya</taxon>
        <taxon>Basidiomycota</taxon>
        <taxon>Agaricomycotina</taxon>
        <taxon>Agaricomycetes</taxon>
        <taxon>Agaricomycetidae</taxon>
        <taxon>Agaricales</taxon>
        <taxon>Marasmiineae</taxon>
        <taxon>Mycenaceae</taxon>
        <taxon>Mycena</taxon>
    </lineage>
</organism>
<evidence type="ECO:0000313" key="1">
    <source>
        <dbReference type="EMBL" id="KAJ7075636.1"/>
    </source>
</evidence>
<dbReference type="InterPro" id="IPR043047">
    <property type="entry name" value="Hri1_N_sf"/>
</dbReference>
<dbReference type="Proteomes" id="UP001222325">
    <property type="component" value="Unassembled WGS sequence"/>
</dbReference>
<evidence type="ECO:0008006" key="3">
    <source>
        <dbReference type="Google" id="ProtNLM"/>
    </source>
</evidence>
<dbReference type="Pfam" id="PF16815">
    <property type="entry name" value="HRI1"/>
    <property type="match status" value="1"/>
</dbReference>
<evidence type="ECO:0000313" key="2">
    <source>
        <dbReference type="Proteomes" id="UP001222325"/>
    </source>
</evidence>
<accession>A0AAD6TQR1</accession>
<proteinExistence type="predicted"/>
<reference evidence="1" key="1">
    <citation type="submission" date="2023-03" db="EMBL/GenBank/DDBJ databases">
        <title>Massive genome expansion in bonnet fungi (Mycena s.s.) driven by repeated elements and novel gene families across ecological guilds.</title>
        <authorList>
            <consortium name="Lawrence Berkeley National Laboratory"/>
            <person name="Harder C.B."/>
            <person name="Miyauchi S."/>
            <person name="Viragh M."/>
            <person name="Kuo A."/>
            <person name="Thoen E."/>
            <person name="Andreopoulos B."/>
            <person name="Lu D."/>
            <person name="Skrede I."/>
            <person name="Drula E."/>
            <person name="Henrissat B."/>
            <person name="Morin E."/>
            <person name="Kohler A."/>
            <person name="Barry K."/>
            <person name="LaButti K."/>
            <person name="Morin E."/>
            <person name="Salamov A."/>
            <person name="Lipzen A."/>
            <person name="Mereny Z."/>
            <person name="Hegedus B."/>
            <person name="Baldrian P."/>
            <person name="Stursova M."/>
            <person name="Weitz H."/>
            <person name="Taylor A."/>
            <person name="Grigoriev I.V."/>
            <person name="Nagy L.G."/>
            <person name="Martin F."/>
            <person name="Kauserud H."/>
        </authorList>
    </citation>
    <scope>NUCLEOTIDE SEQUENCE</scope>
    <source>
        <strain evidence="1">CBHHK173m</strain>
    </source>
</reference>
<keyword evidence="2" id="KW-1185">Reference proteome</keyword>